<protein>
    <submittedName>
        <fullName evidence="1">Copper chaperone PCu(A)C</fullName>
    </submittedName>
</protein>
<dbReference type="SUPFAM" id="SSF110087">
    <property type="entry name" value="DR1885-like metal-binding protein"/>
    <property type="match status" value="1"/>
</dbReference>
<dbReference type="Pfam" id="PF04314">
    <property type="entry name" value="PCuAC"/>
    <property type="match status" value="1"/>
</dbReference>
<dbReference type="EMBL" id="CP035042">
    <property type="protein sequence ID" value="QHC50973.1"/>
    <property type="molecule type" value="Genomic_DNA"/>
</dbReference>
<evidence type="ECO:0000313" key="2">
    <source>
        <dbReference type="Proteomes" id="UP000464013"/>
    </source>
</evidence>
<evidence type="ECO:0000313" key="1">
    <source>
        <dbReference type="EMBL" id="QHC50973.1"/>
    </source>
</evidence>
<dbReference type="AlphaFoldDB" id="A0A6I6SUX7"/>
<dbReference type="KEGG" id="htx:EKK97_17220"/>
<sequence length="180" mass="18956">MLCATFQVPRYNKESRDDAAPFVSGCHRPFAGLVRGPGRPSGHRTGAGACRAARLAGLRCLHDAAQPWGAGGGAGHCAFAGGRNAGAAQPRRRGWGDANAQAARACCPRRRVGRAGAGGLHLMLIGLTDPLVEGEPVEIELGFESGESQRLEAPVQRIVVEEQGQHGHAHAHDHKHDHAH</sequence>
<dbReference type="Gene3D" id="2.60.40.1890">
    <property type="entry name" value="PCu(A)C copper chaperone"/>
    <property type="match status" value="1"/>
</dbReference>
<keyword evidence="2" id="KW-1185">Reference proteome</keyword>
<dbReference type="InterPro" id="IPR036182">
    <property type="entry name" value="PCuAC_sf"/>
</dbReference>
<accession>A0A6I6SUX7</accession>
<proteinExistence type="predicted"/>
<dbReference type="Proteomes" id="UP000464013">
    <property type="component" value="Chromosome"/>
</dbReference>
<name>A0A6I6SUX7_9GAMM</name>
<reference evidence="1 2" key="1">
    <citation type="submission" date="2019-01" db="EMBL/GenBank/DDBJ databases">
        <title>Complete genome of a denitifying bacterium Halomons sp. BC-M4-5.</title>
        <authorList>
            <person name="Wang L."/>
            <person name="Shao Z."/>
        </authorList>
    </citation>
    <scope>NUCLEOTIDE SEQUENCE [LARGE SCALE GENOMIC DNA]</scope>
    <source>
        <strain evidence="1 2">BC-M4-5</strain>
    </source>
</reference>
<dbReference type="InterPro" id="IPR007410">
    <property type="entry name" value="LpqE-like"/>
</dbReference>
<gene>
    <name evidence="1" type="ORF">EKK97_17220</name>
</gene>
<organism evidence="1 2">
    <name type="scientific">Billgrantia tianxiuensis</name>
    <dbReference type="NCBI Taxonomy" id="2497861"/>
    <lineage>
        <taxon>Bacteria</taxon>
        <taxon>Pseudomonadati</taxon>
        <taxon>Pseudomonadota</taxon>
        <taxon>Gammaproteobacteria</taxon>
        <taxon>Oceanospirillales</taxon>
        <taxon>Halomonadaceae</taxon>
        <taxon>Billgrantia</taxon>
    </lineage>
</organism>